<name>A0ABY3R7B8_9BRAD</name>
<reference evidence="1" key="1">
    <citation type="journal article" date="2024" name="Antonie Van Leeuwenhoek">
        <title>Bradyrhizobium ontarionense sp. nov., a novel bacterial symbiont isolated from Aeschynomene indica (Indian jointvetch), harbours photosynthesis, nitrogen fixation and nitrous oxide (N2O) reductase genes.</title>
        <authorList>
            <person name="Bromfield E.S.P."/>
            <person name="Cloutier S."/>
        </authorList>
    </citation>
    <scope>NUCLEOTIDE SEQUENCE</scope>
    <source>
        <strain evidence="1">A19</strain>
    </source>
</reference>
<dbReference type="InterPro" id="IPR018775">
    <property type="entry name" value="RlaP"/>
</dbReference>
<accession>A0ABY3R7B8</accession>
<evidence type="ECO:0000313" key="2">
    <source>
        <dbReference type="Proteomes" id="UP001431010"/>
    </source>
</evidence>
<protein>
    <submittedName>
        <fullName evidence="1">Nucleotidyltransferase domain-containing protein</fullName>
    </submittedName>
</protein>
<proteinExistence type="predicted"/>
<dbReference type="Proteomes" id="UP001431010">
    <property type="component" value="Chromosome"/>
</dbReference>
<dbReference type="Pfam" id="PF10127">
    <property type="entry name" value="RlaP"/>
    <property type="match status" value="1"/>
</dbReference>
<dbReference type="EMBL" id="CP088156">
    <property type="protein sequence ID" value="UFZ03220.1"/>
    <property type="molecule type" value="Genomic_DNA"/>
</dbReference>
<dbReference type="PANTHER" id="PTHR34817">
    <property type="entry name" value="NUCLEOTIDYLTRANSFERASE"/>
    <property type="match status" value="1"/>
</dbReference>
<dbReference type="PANTHER" id="PTHR34817:SF2">
    <property type="entry name" value="NUCLEOTIDYLTRANSFERASE"/>
    <property type="match status" value="1"/>
</dbReference>
<sequence>MLRALHGVAPGGLHRGPRLRQHQSRLEFSMSLRSIPSDMDRDKVAGVDGLLDRVVREQGVFLPLAIESGSRAWGFASPDSDYDCRFVYVRRAADHIKPWPVRDVIEFPLEGDFDANGWDLAKALRLLLKGNAVIIEWLRSPVIYRGAAWFRDDFLAFARAVASRDAIARHYLHLGERQRRAYFGDGTSVAQKKIFYALRPAATLRWLRLHPAEAVAPMHFPTLMAECDPPAALKAEVAGLMKRKASTHELGAAPLPTVVADFIDAEFELARTSFGEGRDRGAGEAMEQAEQFYRTVVERLEREAQREQAQRSVSRISP</sequence>
<evidence type="ECO:0000313" key="1">
    <source>
        <dbReference type="EMBL" id="UFZ03220.1"/>
    </source>
</evidence>
<dbReference type="RefSeq" id="WP_231319243.1">
    <property type="nucleotide sequence ID" value="NZ_CP088156.1"/>
</dbReference>
<organism evidence="1 2">
    <name type="scientific">Bradyrhizobium ontarionense</name>
    <dbReference type="NCBI Taxonomy" id="2898149"/>
    <lineage>
        <taxon>Bacteria</taxon>
        <taxon>Pseudomonadati</taxon>
        <taxon>Pseudomonadota</taxon>
        <taxon>Alphaproteobacteria</taxon>
        <taxon>Hyphomicrobiales</taxon>
        <taxon>Nitrobacteraceae</taxon>
        <taxon>Bradyrhizobium</taxon>
    </lineage>
</organism>
<gene>
    <name evidence="1" type="ORF">LQG66_28870</name>
</gene>
<keyword evidence="2" id="KW-1185">Reference proteome</keyword>